<dbReference type="GO" id="GO:0051920">
    <property type="term" value="F:peroxiredoxin activity"/>
    <property type="evidence" value="ECO:0007669"/>
    <property type="project" value="InterPro"/>
</dbReference>
<dbReference type="Proteomes" id="UP000430146">
    <property type="component" value="Unassembled WGS sequence"/>
</dbReference>
<evidence type="ECO:0000259" key="1">
    <source>
        <dbReference type="Pfam" id="PF02627"/>
    </source>
</evidence>
<gene>
    <name evidence="2" type="ORF">AELLOGFF_05315</name>
</gene>
<dbReference type="AlphaFoldDB" id="A0A5S9R2R3"/>
<sequence>MQPLSSDEWGEDEYAAFGTLLGMQGDKVPAAGSGHTYDPLKFPVIGLLVRHPELAKAWLAFNGYLLRRGELPARLRELVILYVANEHRSAFEWGQHVSMAIAAGVSEEEIARIPQGSSGFQGLDQLVLLAAEELVDGGTVSEPTWNELVAELGTHQAIEVIFVVGAYTTTGMAFGTWGLQALPGSPALPDPAIRHAPRG</sequence>
<dbReference type="EMBL" id="CACSIP010000031">
    <property type="protein sequence ID" value="CAA0127783.1"/>
    <property type="molecule type" value="Genomic_DNA"/>
</dbReference>
<organism evidence="2 3">
    <name type="scientific">Mycolicibacterium vanbaalenii</name>
    <name type="common">Mycobacterium vanbaalenii</name>
    <dbReference type="NCBI Taxonomy" id="110539"/>
    <lineage>
        <taxon>Bacteria</taxon>
        <taxon>Bacillati</taxon>
        <taxon>Actinomycetota</taxon>
        <taxon>Actinomycetes</taxon>
        <taxon>Mycobacteriales</taxon>
        <taxon>Mycobacteriaceae</taxon>
        <taxon>Mycolicibacterium</taxon>
    </lineage>
</organism>
<dbReference type="RefSeq" id="WP_234897595.1">
    <property type="nucleotide sequence ID" value="NZ_CACSIP010000031.1"/>
</dbReference>
<dbReference type="Gene3D" id="1.20.1290.10">
    <property type="entry name" value="AhpD-like"/>
    <property type="match status" value="1"/>
</dbReference>
<dbReference type="InterPro" id="IPR029032">
    <property type="entry name" value="AhpD-like"/>
</dbReference>
<dbReference type="InterPro" id="IPR003779">
    <property type="entry name" value="CMD-like"/>
</dbReference>
<evidence type="ECO:0000313" key="3">
    <source>
        <dbReference type="Proteomes" id="UP000430146"/>
    </source>
</evidence>
<dbReference type="SUPFAM" id="SSF69118">
    <property type="entry name" value="AhpD-like"/>
    <property type="match status" value="1"/>
</dbReference>
<reference evidence="2 3" key="1">
    <citation type="submission" date="2019-11" db="EMBL/GenBank/DDBJ databases">
        <authorList>
            <person name="Holert J."/>
        </authorList>
    </citation>
    <scope>NUCLEOTIDE SEQUENCE [LARGE SCALE GENOMIC DNA]</scope>
    <source>
        <strain evidence="2">BC8_1</strain>
    </source>
</reference>
<keyword evidence="3" id="KW-1185">Reference proteome</keyword>
<dbReference type="Pfam" id="PF02627">
    <property type="entry name" value="CMD"/>
    <property type="match status" value="1"/>
</dbReference>
<accession>A0A5S9R2R3</accession>
<protein>
    <recommendedName>
        <fullName evidence="1">Carboxymuconolactone decarboxylase-like domain-containing protein</fullName>
    </recommendedName>
</protein>
<feature type="domain" description="Carboxymuconolactone decarboxylase-like" evidence="1">
    <location>
        <begin position="52"/>
        <end position="114"/>
    </location>
</feature>
<dbReference type="PANTHER" id="PTHR34846">
    <property type="entry name" value="4-CARBOXYMUCONOLACTONE DECARBOXYLASE FAMILY PROTEIN (AFU_ORTHOLOGUE AFUA_6G11590)"/>
    <property type="match status" value="1"/>
</dbReference>
<evidence type="ECO:0000313" key="2">
    <source>
        <dbReference type="EMBL" id="CAA0127783.1"/>
    </source>
</evidence>
<proteinExistence type="predicted"/>
<dbReference type="PANTHER" id="PTHR34846:SF5">
    <property type="entry name" value="CARBOXYMUCONOLACTONE DECARBOXYLASE-LIKE DOMAIN-CONTAINING PROTEIN"/>
    <property type="match status" value="1"/>
</dbReference>
<name>A0A5S9R2R3_MYCVN</name>